<evidence type="ECO:0008006" key="4">
    <source>
        <dbReference type="Google" id="ProtNLM"/>
    </source>
</evidence>
<organism evidence="2 3">
    <name type="scientific">Heyndrickxia vini</name>
    <dbReference type="NCBI Taxonomy" id="1476025"/>
    <lineage>
        <taxon>Bacteria</taxon>
        <taxon>Bacillati</taxon>
        <taxon>Bacillota</taxon>
        <taxon>Bacilli</taxon>
        <taxon>Bacillales</taxon>
        <taxon>Bacillaceae</taxon>
        <taxon>Heyndrickxia</taxon>
    </lineage>
</organism>
<evidence type="ECO:0000313" key="2">
    <source>
        <dbReference type="EMBL" id="QQZ10478.1"/>
    </source>
</evidence>
<evidence type="ECO:0000256" key="1">
    <source>
        <dbReference type="SAM" id="MobiDB-lite"/>
    </source>
</evidence>
<feature type="compositionally biased region" description="Low complexity" evidence="1">
    <location>
        <begin position="1"/>
        <end position="12"/>
    </location>
</feature>
<sequence>MQQQPYNQQNQQVSMPQPPDILSTKDLSYIDDMLSWNLLAMKKAHFAAMHCQDASVKNALEKCGQMHQNHYNKILNHLQAHLQTQPGGQSQQFM</sequence>
<feature type="region of interest" description="Disordered" evidence="1">
    <location>
        <begin position="1"/>
        <end position="22"/>
    </location>
</feature>
<reference evidence="2 3" key="1">
    <citation type="submission" date="2020-11" db="EMBL/GenBank/DDBJ databases">
        <title>Taxonomic evaluation of the Bacillus sporothermodurans group of bacteria based on whole genome sequences.</title>
        <authorList>
            <person name="Fiedler G."/>
            <person name="Herbstmann A.-D."/>
            <person name="Doll E."/>
            <person name="Wenning M."/>
            <person name="Brinks E."/>
            <person name="Kabisch J."/>
            <person name="Breitenwieser F."/>
            <person name="Lappann M."/>
            <person name="Boehnlein C."/>
            <person name="Franz C."/>
        </authorList>
    </citation>
    <scope>NUCLEOTIDE SEQUENCE [LARGE SCALE GENOMIC DNA]</scope>
    <source>
        <strain evidence="2 3">JCM 19841</strain>
    </source>
</reference>
<dbReference type="Proteomes" id="UP000595691">
    <property type="component" value="Chromosome"/>
</dbReference>
<dbReference type="EMBL" id="CP065425">
    <property type="protein sequence ID" value="QQZ10478.1"/>
    <property type="molecule type" value="Genomic_DNA"/>
</dbReference>
<evidence type="ECO:0000313" key="3">
    <source>
        <dbReference type="Proteomes" id="UP000595691"/>
    </source>
</evidence>
<dbReference type="RefSeq" id="WP_202779456.1">
    <property type="nucleotide sequence ID" value="NZ_CP065425.1"/>
</dbReference>
<name>A0ABX7E435_9BACI</name>
<keyword evidence="3" id="KW-1185">Reference proteome</keyword>
<gene>
    <name evidence="2" type="ORF">I5776_05975</name>
</gene>
<proteinExistence type="predicted"/>
<protein>
    <recommendedName>
        <fullName evidence="4">Spore coat protein</fullName>
    </recommendedName>
</protein>
<accession>A0ABX7E435</accession>